<feature type="domain" description="Fumarylacetoacetase-like C-terminal" evidence="3">
    <location>
        <begin position="17"/>
        <end position="217"/>
    </location>
</feature>
<dbReference type="Pfam" id="PF03737">
    <property type="entry name" value="RraA-like"/>
    <property type="match status" value="1"/>
</dbReference>
<organism evidence="4 5">
    <name type="scientific">Microbacterium galbum</name>
    <dbReference type="NCBI Taxonomy" id="3075994"/>
    <lineage>
        <taxon>Bacteria</taxon>
        <taxon>Bacillati</taxon>
        <taxon>Actinomycetota</taxon>
        <taxon>Actinomycetes</taxon>
        <taxon>Micrococcales</taxon>
        <taxon>Microbacteriaceae</taxon>
        <taxon>Microbacterium</taxon>
    </lineage>
</organism>
<keyword evidence="4" id="KW-0378">Hydrolase</keyword>
<feature type="compositionally biased region" description="Low complexity" evidence="2">
    <location>
        <begin position="244"/>
        <end position="257"/>
    </location>
</feature>
<dbReference type="CDD" id="cd16841">
    <property type="entry name" value="RraA_family"/>
    <property type="match status" value="1"/>
</dbReference>
<keyword evidence="1" id="KW-0479">Metal-binding</keyword>
<feature type="region of interest" description="Disordered" evidence="2">
    <location>
        <begin position="244"/>
        <end position="325"/>
    </location>
</feature>
<dbReference type="Pfam" id="PF01557">
    <property type="entry name" value="FAA_hydrolase"/>
    <property type="match status" value="1"/>
</dbReference>
<dbReference type="PANTHER" id="PTHR11820">
    <property type="entry name" value="ACYLPYRUVASE"/>
    <property type="match status" value="1"/>
</dbReference>
<evidence type="ECO:0000313" key="5">
    <source>
        <dbReference type="Proteomes" id="UP001263371"/>
    </source>
</evidence>
<dbReference type="Proteomes" id="UP001263371">
    <property type="component" value="Unassembled WGS sequence"/>
</dbReference>
<dbReference type="EMBL" id="JAWDIS010000001">
    <property type="protein sequence ID" value="MDU0366132.1"/>
    <property type="molecule type" value="Genomic_DNA"/>
</dbReference>
<comment type="caution">
    <text evidence="4">The sequence shown here is derived from an EMBL/GenBank/DDBJ whole genome shotgun (WGS) entry which is preliminary data.</text>
</comment>
<evidence type="ECO:0000259" key="3">
    <source>
        <dbReference type="Pfam" id="PF01557"/>
    </source>
</evidence>
<dbReference type="Gene3D" id="3.50.30.40">
    <property type="entry name" value="Ribonuclease E inhibitor RraA/RraA-like"/>
    <property type="match status" value="1"/>
</dbReference>
<name>A0ABU3T435_9MICO</name>
<reference evidence="4 5" key="1">
    <citation type="submission" date="2023-09" db="EMBL/GenBank/DDBJ databases">
        <title>Microbacterium fusihabitans sp. nov., Microbacterium phycihabitans sp. nov., and Microbacterium cervinum sp. nov., isolated from dried seaweeds of beach.</title>
        <authorList>
            <person name="Lee S.D."/>
        </authorList>
    </citation>
    <scope>NUCLEOTIDE SEQUENCE [LARGE SCALE GENOMIC DNA]</scope>
    <source>
        <strain evidence="4 5">KSW4-17</strain>
    </source>
</reference>
<dbReference type="GO" id="GO:0016787">
    <property type="term" value="F:hydrolase activity"/>
    <property type="evidence" value="ECO:0007669"/>
    <property type="project" value="UniProtKB-KW"/>
</dbReference>
<keyword evidence="5" id="KW-1185">Reference proteome</keyword>
<evidence type="ECO:0000256" key="2">
    <source>
        <dbReference type="SAM" id="MobiDB-lite"/>
    </source>
</evidence>
<dbReference type="InterPro" id="IPR036704">
    <property type="entry name" value="RraA/RraA-like_sf"/>
</dbReference>
<dbReference type="PANTHER" id="PTHR11820:SF112">
    <property type="entry name" value="FUMARYLACETOACETATE HYDROLASE FAMILY PROTEIN (AFU_ORTHOLOGUE AFUA_1G02370)-RELATED"/>
    <property type="match status" value="1"/>
</dbReference>
<dbReference type="RefSeq" id="WP_315993401.1">
    <property type="nucleotide sequence ID" value="NZ_JAWDIS010000001.1"/>
</dbReference>
<proteinExistence type="predicted"/>
<evidence type="ECO:0000313" key="4">
    <source>
        <dbReference type="EMBL" id="MDU0366132.1"/>
    </source>
</evidence>
<dbReference type="InterPro" id="IPR005493">
    <property type="entry name" value="RraA/RraA-like"/>
</dbReference>
<dbReference type="InterPro" id="IPR036663">
    <property type="entry name" value="Fumarylacetoacetase_C_sf"/>
</dbReference>
<dbReference type="SUPFAM" id="SSF56529">
    <property type="entry name" value="FAH"/>
    <property type="match status" value="1"/>
</dbReference>
<dbReference type="Gene3D" id="3.90.850.10">
    <property type="entry name" value="Fumarylacetoacetase-like, C-terminal domain"/>
    <property type="match status" value="1"/>
</dbReference>
<protein>
    <submittedName>
        <fullName evidence="4">Fumarylacetoacetate hydrolase family protein</fullName>
    </submittedName>
</protein>
<evidence type="ECO:0000256" key="1">
    <source>
        <dbReference type="ARBA" id="ARBA00022723"/>
    </source>
</evidence>
<gene>
    <name evidence="4" type="ORF">RWH45_02825</name>
</gene>
<dbReference type="NCBIfam" id="NF009399">
    <property type="entry name" value="PRK12764.1"/>
    <property type="match status" value="1"/>
</dbReference>
<dbReference type="SUPFAM" id="SSF89562">
    <property type="entry name" value="RraA-like"/>
    <property type="match status" value="1"/>
</dbReference>
<dbReference type="InterPro" id="IPR011234">
    <property type="entry name" value="Fumarylacetoacetase-like_C"/>
</dbReference>
<dbReference type="NCBIfam" id="NF006093">
    <property type="entry name" value="PRK08245.1"/>
    <property type="match status" value="1"/>
</dbReference>
<accession>A0ABU3T435</accession>
<sequence>MTDTDPRFTALGERPGKIVAVHLSYASRADQRGRRPAAPSYFFKPSSSLAASGAEIVRPAGTELLAFEGEIALVIGEPARWVTPDAAWSHVASVTAANDFGLYDLRANDKGSNVRSKGGDGYTPIGPALIDARDIDPAALRLRTWVNGDLVQDDSTAGLIFPLAQIVADLSQHFTLETGDVILTGTPAGSSVVIPGDVVEVQVDAGSLTTGRLRTTVVPGAQPFDPAIGSVPAIDETQRVEAWGSAEAAATAASRTGDVTATGENPTDQPVPVASPVLVTDAATPHAAPETGDVTRTGENSTNQPVPAASPVPVTDAAAPRLSPTLRGKLERVPVAALSGQLRKRGLNDVTIDGVHALTPGSRFVGTARTLRFVPHREDLFASHGGGQNAQKRAFDAVGEGEVIVIEARGETGSGTLGDILAIRAHARGAAAIVTDGGVRDAEAVAAVGIPVFTAGPHPAVLGRRHVPWETDVAVGCGGTTVEPGDILVGDGDGVIVIPPAIAEEVVDAALAQETEDAWIAEQVASGHPIEGLFPMNAEWRARYESEATR</sequence>